<organism evidence="1 2">
    <name type="scientific">Tannerella sp. oral taxon BU063 isolate Cell 5</name>
    <dbReference type="NCBI Taxonomy" id="1410950"/>
    <lineage>
        <taxon>Bacteria</taxon>
        <taxon>Pseudomonadati</taxon>
        <taxon>Bacteroidota</taxon>
        <taxon>Bacteroidia</taxon>
        <taxon>Bacteroidales</taxon>
        <taxon>Tannerellaceae</taxon>
        <taxon>Tannerella</taxon>
    </lineage>
</organism>
<sequence length="845" mass="92833">MASQYQYKTIVRQAKPRTGETLEGAAAFAREYSGGGSIGGGSLSGGSPGSGSNLSIVAGDRIVVEETPGASRTTVKISHAVPKDEDIDSQTTAEEGDFVKNLHLDKQGHVVKAEVQSVGQTFDRRYLRKDQPDETNFRVTFRDGADYGDFVEGFLGSGGRIDRNGHCWFGGMHLREFLEVPELRFNRIDVVSGELWNAVAFGLIESVDTNACIVTLKLEEGERSGLHVNDLCRGIFHNLGGNETVSGKDACGFDRMPGFSTSYFMPIQIIDEKRFKYSLRPGSTVHPCAAMKFAVYGNTTDKARQSSAYSTRNYVRYLCNVDTWEIKPQHIGVQMGDLTGLVIDGQDLGAKSIYLDNVYFGKNIVQSKGLKESLRGADAYTTGLDRYAATTNAPLGLVGDVAFTVFASKGAQRLAYAAVSGEGKFTVSIFQVEGCTVHQTSEVIRILTFSDPITAKVTVTVNCEGLVSYRHVFTLTRVQNGQDGPPGNIVRKIYRRSTTAPYQPYGESPSGWSFDPMQGTDPLWMSQATFTYSGSLEGLWSYPVKISGEKGEPGAPGQPGAQGPSGPGICFRGDYDSFKYYNGTPTYVDVVRYAGRYYKANVTSGTFQGVHPMNTSKWELMNSFENVATRLLIAEEANISGWMFSNQYIVSQNRNVGLDGTADSNPRIWAGASYQGRNNAPFRIYDDGSIYSVKGYIGGFAVSDTMLYASDKVIQGSVYGNPKGLMLNARGACRVLDQEGNRLGLLSSYQDWLLNLFIENTYKGFIMCIYARGTSARREFSVRAQTCKGDASWFRRWLIRVSHMPLAQHVPTDALEGDILSNPQGDGNYYVMWNSDTGYMWVKPQ</sequence>
<dbReference type="PATRIC" id="fig|1410950.3.peg.997"/>
<dbReference type="EMBL" id="AYYC01000620">
    <property type="protein sequence ID" value="ETK04724.1"/>
    <property type="molecule type" value="Genomic_DNA"/>
</dbReference>
<evidence type="ECO:0000313" key="1">
    <source>
        <dbReference type="EMBL" id="ETK04724.1"/>
    </source>
</evidence>
<dbReference type="AlphaFoldDB" id="W2CBW8"/>
<dbReference type="Proteomes" id="UP000018872">
    <property type="component" value="Unassembled WGS sequence"/>
</dbReference>
<comment type="caution">
    <text evidence="1">The sequence shown here is derived from an EMBL/GenBank/DDBJ whole genome shotgun (WGS) entry which is preliminary data.</text>
</comment>
<reference evidence="1 2" key="1">
    <citation type="submission" date="2013-11" db="EMBL/GenBank/DDBJ databases">
        <title>Single cell genomics of uncultured Tannerella BU063 (oral taxon 286).</title>
        <authorList>
            <person name="Beall C.J."/>
            <person name="Campbell A.G."/>
            <person name="Griffen A.L."/>
            <person name="Podar M."/>
            <person name="Leys E.J."/>
        </authorList>
    </citation>
    <scope>NUCLEOTIDE SEQUENCE [LARGE SCALE GENOMIC DNA]</scope>
    <source>
        <strain evidence="1">Cell 5</strain>
    </source>
</reference>
<protein>
    <submittedName>
        <fullName evidence="1">Uncharacterized protein</fullName>
    </submittedName>
</protein>
<accession>W2CBW8</accession>
<evidence type="ECO:0000313" key="2">
    <source>
        <dbReference type="Proteomes" id="UP000018872"/>
    </source>
</evidence>
<gene>
    <name evidence="1" type="ORF">T229_07390</name>
</gene>
<name>W2CBW8_9BACT</name>
<proteinExistence type="predicted"/>